<keyword evidence="1" id="KW-1133">Transmembrane helix</keyword>
<dbReference type="EMBL" id="POAF01000002">
    <property type="protein sequence ID" value="RBM03003.1"/>
    <property type="molecule type" value="Genomic_DNA"/>
</dbReference>
<evidence type="ECO:0000313" key="2">
    <source>
        <dbReference type="EMBL" id="NAZ16448.1"/>
    </source>
</evidence>
<proteinExistence type="predicted"/>
<feature type="transmembrane region" description="Helical" evidence="1">
    <location>
        <begin position="29"/>
        <end position="45"/>
    </location>
</feature>
<feature type="transmembrane region" description="Helical" evidence="1">
    <location>
        <begin position="77"/>
        <end position="96"/>
    </location>
</feature>
<organism evidence="3 4">
    <name type="scientific">Glutamicibacter soli</name>
    <dbReference type="NCBI Taxonomy" id="453836"/>
    <lineage>
        <taxon>Bacteria</taxon>
        <taxon>Bacillati</taxon>
        <taxon>Actinomycetota</taxon>
        <taxon>Actinomycetes</taxon>
        <taxon>Micrococcales</taxon>
        <taxon>Micrococcaceae</taxon>
        <taxon>Glutamicibacter</taxon>
    </lineage>
</organism>
<keyword evidence="1" id="KW-0472">Membrane</keyword>
<evidence type="ECO:0000313" key="5">
    <source>
        <dbReference type="Proteomes" id="UP000477543"/>
    </source>
</evidence>
<evidence type="ECO:0000313" key="4">
    <source>
        <dbReference type="Proteomes" id="UP000252167"/>
    </source>
</evidence>
<dbReference type="EMBL" id="WYDN01000008">
    <property type="protein sequence ID" value="NAZ16448.1"/>
    <property type="molecule type" value="Genomic_DNA"/>
</dbReference>
<name>A0A365YLT3_9MICC</name>
<keyword evidence="1" id="KW-0812">Transmembrane</keyword>
<reference evidence="3 4" key="1">
    <citation type="submission" date="2018-01" db="EMBL/GenBank/DDBJ databases">
        <title>Glutamicibacter soli strain NHPC-3 Whole genome sequence and assembly.</title>
        <authorList>
            <person name="Choudhury P."/>
            <person name="Gupta D."/>
            <person name="Sengupta K."/>
            <person name="Jawed A."/>
            <person name="Sultana N."/>
            <person name="Saha P."/>
        </authorList>
    </citation>
    <scope>NUCLEOTIDE SEQUENCE [LARGE SCALE GENOMIC DNA]</scope>
    <source>
        <strain evidence="3 4">NHPC-3</strain>
    </source>
</reference>
<evidence type="ECO:0000313" key="3">
    <source>
        <dbReference type="EMBL" id="RBM03003.1"/>
    </source>
</evidence>
<comment type="caution">
    <text evidence="3">The sequence shown here is derived from an EMBL/GenBank/DDBJ whole genome shotgun (WGS) entry which is preliminary data.</text>
</comment>
<gene>
    <name evidence="3" type="ORF">C1H84_06200</name>
    <name evidence="2" type="ORF">GT020_10290</name>
</gene>
<dbReference type="RefSeq" id="WP_113606868.1">
    <property type="nucleotide sequence ID" value="NZ_CM125969.1"/>
</dbReference>
<dbReference type="Proteomes" id="UP000252167">
    <property type="component" value="Unassembled WGS sequence"/>
</dbReference>
<sequence length="104" mass="10246">MSRLASTALAVTGLAGGYATGRATKKRPLAAVVLGAAGVGAFMIWKKDAGTARAVTLASAYVSGFGASHPMAKSMGAWPAVNTVTAGVGLLSLLLGGKKKAADQ</sequence>
<evidence type="ECO:0000256" key="1">
    <source>
        <dbReference type="SAM" id="Phobius"/>
    </source>
</evidence>
<accession>A0A365YLT3</accession>
<dbReference type="Proteomes" id="UP000477543">
    <property type="component" value="Unassembled WGS sequence"/>
</dbReference>
<dbReference type="AlphaFoldDB" id="A0A365YLT3"/>
<reference evidence="2 5" key="2">
    <citation type="submission" date="2020-01" db="EMBL/GenBank/DDBJ databases">
        <title>Glutamicibacter soli M275.</title>
        <authorList>
            <person name="Meng X."/>
        </authorList>
    </citation>
    <scope>NUCLEOTIDE SEQUENCE [LARGE SCALE GENOMIC DNA]</scope>
    <source>
        <strain evidence="2 5">M275</strain>
    </source>
</reference>
<protein>
    <submittedName>
        <fullName evidence="3">Uncharacterized protein</fullName>
    </submittedName>
</protein>
<keyword evidence="4" id="KW-1185">Reference proteome</keyword>